<dbReference type="Pfam" id="PF10335">
    <property type="entry name" value="DUF294_C"/>
    <property type="match status" value="1"/>
</dbReference>
<comment type="caution">
    <text evidence="3">The sequence shown here is derived from an EMBL/GenBank/DDBJ whole genome shotgun (WGS) entry which is preliminary data.</text>
</comment>
<gene>
    <name evidence="3" type="ORF">BRO54_1394</name>
</gene>
<dbReference type="CDD" id="cd05401">
    <property type="entry name" value="NT_GlnE_GlnD_like"/>
    <property type="match status" value="1"/>
</dbReference>
<protein>
    <recommendedName>
        <fullName evidence="5">Nucleotidyltransferase</fullName>
    </recommendedName>
</protein>
<organism evidence="3 4">
    <name type="scientific">Geobacillus proteiniphilus</name>
    <dbReference type="NCBI Taxonomy" id="860353"/>
    <lineage>
        <taxon>Bacteria</taxon>
        <taxon>Bacillati</taxon>
        <taxon>Bacillota</taxon>
        <taxon>Bacilli</taxon>
        <taxon>Bacillales</taxon>
        <taxon>Anoxybacillaceae</taxon>
        <taxon>Geobacillus</taxon>
    </lineage>
</organism>
<evidence type="ECO:0000313" key="4">
    <source>
        <dbReference type="Proteomes" id="UP000186030"/>
    </source>
</evidence>
<dbReference type="GO" id="GO:0008773">
    <property type="term" value="F:[protein-PII] uridylyltransferase activity"/>
    <property type="evidence" value="ECO:0007669"/>
    <property type="project" value="InterPro"/>
</dbReference>
<evidence type="ECO:0000259" key="2">
    <source>
        <dbReference type="Pfam" id="PF10335"/>
    </source>
</evidence>
<evidence type="ECO:0000313" key="3">
    <source>
        <dbReference type="EMBL" id="OKO94839.1"/>
    </source>
</evidence>
<dbReference type="InterPro" id="IPR005105">
    <property type="entry name" value="GlnD_Uridyltrans_N"/>
</dbReference>
<feature type="domain" description="Protein-PII uridylyltransferase N-terminal" evidence="1">
    <location>
        <begin position="40"/>
        <end position="169"/>
    </location>
</feature>
<evidence type="ECO:0008006" key="5">
    <source>
        <dbReference type="Google" id="ProtNLM"/>
    </source>
</evidence>
<evidence type="ECO:0000259" key="1">
    <source>
        <dbReference type="Pfam" id="PF03445"/>
    </source>
</evidence>
<feature type="domain" description="DUF294" evidence="2">
    <location>
        <begin position="207"/>
        <end position="345"/>
    </location>
</feature>
<reference evidence="4" key="2">
    <citation type="submission" date="2017-01" db="EMBL/GenBank/DDBJ databases">
        <title>Genome sequencing and annotation of Geobacillus sp. 1017, a Hydrocarbon-Oxidizing Thermophilic Bacterium Isolated from a Heavy Oil Reservoir (China).</title>
        <authorList>
            <person name="Kadnikov V.V."/>
            <person name="Mardanov A.V."/>
            <person name="Poltaraus A.B."/>
            <person name="Sokolova D.S."/>
            <person name="Semenova E.M."/>
            <person name="Ravin N.V."/>
            <person name="Tourova T.P."/>
            <person name="Nazina T.N."/>
        </authorList>
    </citation>
    <scope>NUCLEOTIDE SEQUENCE [LARGE SCALE GENOMIC DNA]</scope>
    <source>
        <strain evidence="4">1017</strain>
    </source>
</reference>
<dbReference type="InterPro" id="IPR018821">
    <property type="entry name" value="DUF294_put_nucleoTrafse_sb-bd"/>
</dbReference>
<dbReference type="Pfam" id="PF03445">
    <property type="entry name" value="DUF294"/>
    <property type="match status" value="1"/>
</dbReference>
<accession>A0A1Q5T3L5</accession>
<name>A0A1Q5T3L5_9BACL</name>
<dbReference type="EMBL" id="MQMG01000013">
    <property type="protein sequence ID" value="OKO94839.1"/>
    <property type="molecule type" value="Genomic_DNA"/>
</dbReference>
<proteinExistence type="predicted"/>
<reference evidence="3 4" key="1">
    <citation type="submission" date="2016-11" db="EMBL/GenBank/DDBJ databases">
        <authorList>
            <person name="Kadnikov V."/>
            <person name="Nazina T."/>
        </authorList>
    </citation>
    <scope>NUCLEOTIDE SEQUENCE [LARGE SCALE GENOMIC DNA]</scope>
    <source>
        <strain evidence="3 4">1017</strain>
    </source>
</reference>
<sequence>MMESLAAKVVERLNRAESAAELRFCHDELARELRRCLAPEQMKQLASDVVCVHEAILRRAFFLAERETMKRSVGTRPSAWCWYVMGSIGRREPTIWTDQDHGILFDCPEEEEAACYEFIRHTAAVGVDMLHEAGYPYCPGYVMATNKRWAQSVRGWEQQLSSYLDSGWPNDIRFLLIAMDMRPLYGDAELAEAGRKALFSAVAKRPPLLARMGEHVQFPAVPLGWLGNVQTERWGPRSGAVHMKQSGYVQLTNALKWLACFARVPAADTAERRRALEAAGVLTAPLSAAVCEALSVYYSIRLKYSTEAGDGREYVLWRTLERTEQKQLKQAMRIAKRLQRFVARRVANIHA</sequence>
<dbReference type="AlphaFoldDB" id="A0A1Q5T3L5"/>
<dbReference type="Proteomes" id="UP000186030">
    <property type="component" value="Unassembled WGS sequence"/>
</dbReference>